<feature type="domain" description="Zinc finger/thioredoxin putative" evidence="3">
    <location>
        <begin position="4"/>
        <end position="37"/>
    </location>
</feature>
<comment type="caution">
    <text evidence="4">The sequence shown here is derived from an EMBL/GenBank/DDBJ whole genome shotgun (WGS) entry which is preliminary data.</text>
</comment>
<organism evidence="4 5">
    <name type="scientific">candidate division KSB3 bacterium</name>
    <dbReference type="NCBI Taxonomy" id="2044937"/>
    <lineage>
        <taxon>Bacteria</taxon>
        <taxon>candidate division KSB3</taxon>
    </lineage>
</organism>
<accession>A0A2G6E5H9</accession>
<dbReference type="Gene3D" id="3.30.1050.10">
    <property type="entry name" value="SCP2 sterol-binding domain"/>
    <property type="match status" value="1"/>
</dbReference>
<evidence type="ECO:0000259" key="2">
    <source>
        <dbReference type="Pfam" id="PF02036"/>
    </source>
</evidence>
<evidence type="ECO:0000259" key="3">
    <source>
        <dbReference type="Pfam" id="PF13719"/>
    </source>
</evidence>
<dbReference type="InterPro" id="IPR011723">
    <property type="entry name" value="Znf/thioredoxin_put"/>
</dbReference>
<feature type="domain" description="SCP2" evidence="2">
    <location>
        <begin position="110"/>
        <end position="189"/>
    </location>
</feature>
<proteinExistence type="predicted"/>
<evidence type="ECO:0000313" key="4">
    <source>
        <dbReference type="EMBL" id="PID57021.1"/>
    </source>
</evidence>
<evidence type="ECO:0000313" key="5">
    <source>
        <dbReference type="Proteomes" id="UP000229740"/>
    </source>
</evidence>
<dbReference type="EMBL" id="PDPS01000029">
    <property type="protein sequence ID" value="PID57021.1"/>
    <property type="molecule type" value="Genomic_DNA"/>
</dbReference>
<dbReference type="Gene3D" id="2.20.28.160">
    <property type="match status" value="1"/>
</dbReference>
<feature type="region of interest" description="Disordered" evidence="1">
    <location>
        <begin position="48"/>
        <end position="80"/>
    </location>
</feature>
<dbReference type="InterPro" id="IPR003033">
    <property type="entry name" value="SCP2_sterol-bd_dom"/>
</dbReference>
<reference evidence="4 5" key="1">
    <citation type="submission" date="2017-10" db="EMBL/GenBank/DDBJ databases">
        <title>Novel microbial diversity and functional potential in the marine mammal oral microbiome.</title>
        <authorList>
            <person name="Dudek N.K."/>
            <person name="Sun C.L."/>
            <person name="Burstein D."/>
            <person name="Kantor R.S."/>
            <person name="Aliaga Goltsman D.S."/>
            <person name="Bik E.M."/>
            <person name="Thomas B.C."/>
            <person name="Banfield J.F."/>
            <person name="Relman D.A."/>
        </authorList>
    </citation>
    <scope>NUCLEOTIDE SEQUENCE [LARGE SCALE GENOMIC DNA]</scope>
    <source>
        <strain evidence="4">DOLZORAL124_49_17</strain>
    </source>
</reference>
<evidence type="ECO:0000256" key="1">
    <source>
        <dbReference type="SAM" id="MobiDB-lite"/>
    </source>
</evidence>
<name>A0A2G6E5H9_9BACT</name>
<dbReference type="Pfam" id="PF02036">
    <property type="entry name" value="SCP2"/>
    <property type="match status" value="1"/>
</dbReference>
<dbReference type="Proteomes" id="UP000229740">
    <property type="component" value="Unassembled WGS sequence"/>
</dbReference>
<gene>
    <name evidence="4" type="ORF">CSB45_08840</name>
</gene>
<sequence>MEKIITQCSGCQTKFKLGGDKAGKKIRCPKCKSVFVVVKLANFPTVSAKPVEEKPKSAPSPVPPAAEEPAAPRTDAHAPAVEQELVPLKDRARPLQVKDFFETQQSRFIPEKAEGVNAHISYTITGDGGGEWTLIVDNGTCTIRPGSDPGAKSHARMSSKTYLKLAQGKLDGRVAFMLGKIKIKGDKASLATVRECFKVPEV</sequence>
<protein>
    <recommendedName>
        <fullName evidence="6">SCP2 domain-containing protein</fullName>
    </recommendedName>
</protein>
<dbReference type="Pfam" id="PF13719">
    <property type="entry name" value="Zn_ribbon_5"/>
    <property type="match status" value="1"/>
</dbReference>
<dbReference type="SUPFAM" id="SSF55718">
    <property type="entry name" value="SCP-like"/>
    <property type="match status" value="1"/>
</dbReference>
<dbReference type="InterPro" id="IPR036527">
    <property type="entry name" value="SCP2_sterol-bd_dom_sf"/>
</dbReference>
<dbReference type="AlphaFoldDB" id="A0A2G6E5H9"/>
<evidence type="ECO:0008006" key="6">
    <source>
        <dbReference type="Google" id="ProtNLM"/>
    </source>
</evidence>